<sequence>MISVWSLKSGLRRTGDASATVFVTDSDESSGCVKAGVDKDGGTMCWLPVDPERYTKVSTVFSSNAIENPEKDR</sequence>
<organism evidence="1 2">
    <name type="scientific">Haloarcula nitratireducens</name>
    <dbReference type="NCBI Taxonomy" id="2487749"/>
    <lineage>
        <taxon>Archaea</taxon>
        <taxon>Methanobacteriati</taxon>
        <taxon>Methanobacteriota</taxon>
        <taxon>Stenosarchaea group</taxon>
        <taxon>Halobacteria</taxon>
        <taxon>Halobacteriales</taxon>
        <taxon>Haloarculaceae</taxon>
        <taxon>Haloarcula</taxon>
    </lineage>
</organism>
<dbReference type="Proteomes" id="UP001430455">
    <property type="component" value="Unassembled WGS sequence"/>
</dbReference>
<keyword evidence="2" id="KW-1185">Reference proteome</keyword>
<name>A0AAW4PFM4_9EURY</name>
<evidence type="ECO:0000313" key="1">
    <source>
        <dbReference type="EMBL" id="MBX0296754.1"/>
    </source>
</evidence>
<accession>A0AAW4PFM4</accession>
<gene>
    <name evidence="1" type="ORF">EGH23_17900</name>
</gene>
<dbReference type="EMBL" id="RKLT01000010">
    <property type="protein sequence ID" value="MBX0296754.1"/>
    <property type="molecule type" value="Genomic_DNA"/>
</dbReference>
<dbReference type="AlphaFoldDB" id="A0AAW4PFM4"/>
<proteinExistence type="predicted"/>
<evidence type="ECO:0000313" key="2">
    <source>
        <dbReference type="Proteomes" id="UP001430455"/>
    </source>
</evidence>
<dbReference type="RefSeq" id="WP_220581344.1">
    <property type="nucleotide sequence ID" value="NZ_RKLT01000010.1"/>
</dbReference>
<reference evidence="1 2" key="1">
    <citation type="submission" date="2021-06" db="EMBL/GenBank/DDBJ databases">
        <title>Halomicroarcula sp. a new haloarchaeum isolated from saline soil.</title>
        <authorList>
            <person name="Duran-Viseras A."/>
            <person name="Sanchez-Porro C."/>
            <person name="Ventosa A."/>
        </authorList>
    </citation>
    <scope>NUCLEOTIDE SEQUENCE [LARGE SCALE GENOMIC DNA]</scope>
    <source>
        <strain evidence="1 2">F27</strain>
    </source>
</reference>
<protein>
    <submittedName>
        <fullName evidence="1">Uncharacterized protein</fullName>
    </submittedName>
</protein>
<comment type="caution">
    <text evidence="1">The sequence shown here is derived from an EMBL/GenBank/DDBJ whole genome shotgun (WGS) entry which is preliminary data.</text>
</comment>